<feature type="transmembrane region" description="Helical" evidence="1">
    <location>
        <begin position="98"/>
        <end position="116"/>
    </location>
</feature>
<proteinExistence type="predicted"/>
<evidence type="ECO:0000313" key="2">
    <source>
        <dbReference type="EMBL" id="KAK9817978.1"/>
    </source>
</evidence>
<gene>
    <name evidence="2" type="ORF">WJX72_005242</name>
</gene>
<keyword evidence="1" id="KW-1133">Transmembrane helix</keyword>
<reference evidence="2 3" key="1">
    <citation type="journal article" date="2024" name="Nat. Commun.">
        <title>Phylogenomics reveals the evolutionary origins of lichenization in chlorophyte algae.</title>
        <authorList>
            <person name="Puginier C."/>
            <person name="Libourel C."/>
            <person name="Otte J."/>
            <person name="Skaloud P."/>
            <person name="Haon M."/>
            <person name="Grisel S."/>
            <person name="Petersen M."/>
            <person name="Berrin J.G."/>
            <person name="Delaux P.M."/>
            <person name="Dal Grande F."/>
            <person name="Keller J."/>
        </authorList>
    </citation>
    <scope>NUCLEOTIDE SEQUENCE [LARGE SCALE GENOMIC DNA]</scope>
    <source>
        <strain evidence="2 3">SAG 2043</strain>
    </source>
</reference>
<keyword evidence="3" id="KW-1185">Reference proteome</keyword>
<protein>
    <submittedName>
        <fullName evidence="2">Uncharacterized protein</fullName>
    </submittedName>
</protein>
<keyword evidence="1" id="KW-0812">Transmembrane</keyword>
<keyword evidence="1" id="KW-0472">Membrane</keyword>
<organism evidence="2 3">
    <name type="scientific">[Myrmecia] bisecta</name>
    <dbReference type="NCBI Taxonomy" id="41462"/>
    <lineage>
        <taxon>Eukaryota</taxon>
        <taxon>Viridiplantae</taxon>
        <taxon>Chlorophyta</taxon>
        <taxon>core chlorophytes</taxon>
        <taxon>Trebouxiophyceae</taxon>
        <taxon>Trebouxiales</taxon>
        <taxon>Trebouxiaceae</taxon>
        <taxon>Myrmecia</taxon>
    </lineage>
</organism>
<sequence length="224" mass="25651">MPEFRRMRYTRFCAKERAYTDTLMNCINLVGALVLARITLAHGHHYIAAWILTSALRSVAALALMRWRFSVYSDWRDVICQLGAERLQYLRGLPCEALLFYVQVVFGFVVPSYIVWYCNHKLHEGFERLEAPPPRPAETHSAAQRRRWALSSSQRHGVAAVAFLAFMRGLWELVARFHLQMHLRELGHSWQYPAQAGSYLVDNPTDLLGLLPIVAVVAVRVLAS</sequence>
<dbReference type="Proteomes" id="UP001489004">
    <property type="component" value="Unassembled WGS sequence"/>
</dbReference>
<accession>A0AAW1QA45</accession>
<feature type="transmembrane region" description="Helical" evidence="1">
    <location>
        <begin position="46"/>
        <end position="65"/>
    </location>
</feature>
<comment type="caution">
    <text evidence="2">The sequence shown here is derived from an EMBL/GenBank/DDBJ whole genome shotgun (WGS) entry which is preliminary data.</text>
</comment>
<evidence type="ECO:0000256" key="1">
    <source>
        <dbReference type="SAM" id="Phobius"/>
    </source>
</evidence>
<name>A0AAW1QA45_9CHLO</name>
<evidence type="ECO:0000313" key="3">
    <source>
        <dbReference type="Proteomes" id="UP001489004"/>
    </source>
</evidence>
<dbReference type="AlphaFoldDB" id="A0AAW1QA45"/>
<dbReference type="EMBL" id="JALJOR010000004">
    <property type="protein sequence ID" value="KAK9817978.1"/>
    <property type="molecule type" value="Genomic_DNA"/>
</dbReference>